<reference evidence="1 2" key="1">
    <citation type="journal article" date="2015" name="Sci. Rep.">
        <title>The power of single molecule real-time sequencing technology in the de novo assembly of a eukaryotic genome.</title>
        <authorList>
            <person name="Sakai H."/>
            <person name="Naito K."/>
            <person name="Ogiso-Tanaka E."/>
            <person name="Takahashi Y."/>
            <person name="Iseki K."/>
            <person name="Muto C."/>
            <person name="Satou K."/>
            <person name="Teruya K."/>
            <person name="Shiroma A."/>
            <person name="Shimoji M."/>
            <person name="Hirano T."/>
            <person name="Itoh T."/>
            <person name="Kaga A."/>
            <person name="Tomooka N."/>
        </authorList>
    </citation>
    <scope>NUCLEOTIDE SEQUENCE [LARGE SCALE GENOMIC DNA]</scope>
    <source>
        <strain evidence="2">cv. Shumari</strain>
    </source>
</reference>
<evidence type="ECO:0000313" key="1">
    <source>
        <dbReference type="EMBL" id="BAT76325.1"/>
    </source>
</evidence>
<accession>A0A0S3R6V5</accession>
<dbReference type="AlphaFoldDB" id="A0A0S3R6V5"/>
<organism evidence="1 2">
    <name type="scientific">Vigna angularis var. angularis</name>
    <dbReference type="NCBI Taxonomy" id="157739"/>
    <lineage>
        <taxon>Eukaryota</taxon>
        <taxon>Viridiplantae</taxon>
        <taxon>Streptophyta</taxon>
        <taxon>Embryophyta</taxon>
        <taxon>Tracheophyta</taxon>
        <taxon>Spermatophyta</taxon>
        <taxon>Magnoliopsida</taxon>
        <taxon>eudicotyledons</taxon>
        <taxon>Gunneridae</taxon>
        <taxon>Pentapetalae</taxon>
        <taxon>rosids</taxon>
        <taxon>fabids</taxon>
        <taxon>Fabales</taxon>
        <taxon>Fabaceae</taxon>
        <taxon>Papilionoideae</taxon>
        <taxon>50 kb inversion clade</taxon>
        <taxon>NPAAA clade</taxon>
        <taxon>indigoferoid/millettioid clade</taxon>
        <taxon>Phaseoleae</taxon>
        <taxon>Vigna</taxon>
    </lineage>
</organism>
<sequence>SGVGVGQRALFDGGDSRVRKSYEPFYGATFYHDALYCFPTITGTNHKDVDLPHRKGKTTKKTFPTFSNFLKIHQQLI</sequence>
<dbReference type="EMBL" id="AP015034">
    <property type="protein sequence ID" value="BAT76325.1"/>
    <property type="molecule type" value="Genomic_DNA"/>
</dbReference>
<evidence type="ECO:0000313" key="2">
    <source>
        <dbReference type="Proteomes" id="UP000291084"/>
    </source>
</evidence>
<feature type="non-terminal residue" evidence="1">
    <location>
        <position position="1"/>
    </location>
</feature>
<gene>
    <name evidence="1" type="primary">Vigan.01G430700</name>
    <name evidence="1" type="ORF">VIGAN_01430700</name>
</gene>
<protein>
    <submittedName>
        <fullName evidence="1">Uncharacterized protein</fullName>
    </submittedName>
</protein>
<keyword evidence="2" id="KW-1185">Reference proteome</keyword>
<proteinExistence type="predicted"/>
<dbReference type="Proteomes" id="UP000291084">
    <property type="component" value="Chromosome 1"/>
</dbReference>
<name>A0A0S3R6V5_PHAAN</name>